<organism evidence="6 7">
    <name type="scientific">Salvelinus namaycush</name>
    <name type="common">Lake trout</name>
    <name type="synonym">Salmo namaycush</name>
    <dbReference type="NCBI Taxonomy" id="8040"/>
    <lineage>
        <taxon>Eukaryota</taxon>
        <taxon>Metazoa</taxon>
        <taxon>Chordata</taxon>
        <taxon>Craniata</taxon>
        <taxon>Vertebrata</taxon>
        <taxon>Euteleostomi</taxon>
        <taxon>Actinopterygii</taxon>
        <taxon>Neopterygii</taxon>
        <taxon>Teleostei</taxon>
        <taxon>Protacanthopterygii</taxon>
        <taxon>Salmoniformes</taxon>
        <taxon>Salmonidae</taxon>
        <taxon>Salmoninae</taxon>
        <taxon>Salvelinus</taxon>
    </lineage>
</organism>
<dbReference type="GO" id="GO:0042795">
    <property type="term" value="P:snRNA transcription by RNA polymerase II"/>
    <property type="evidence" value="ECO:0007669"/>
    <property type="project" value="TreeGrafter"/>
</dbReference>
<dbReference type="InterPro" id="IPR051575">
    <property type="entry name" value="Myb-like_DNA-bd"/>
</dbReference>
<sequence>MLNRKGNEQQNSQQQNSQLVKMIPHTFVIGQPVVQSTPHPTVPFTPTSRQQLMPSTLTQPGPSTPSRPIPSTPSQPIIPAPVQSSTIIDRVNVQVNENLSAKKRNLKPTEKSQAPKEVKDAAIAKKSVEQSPKRKKARTQSPPKGNLVGQLSNIILSPPQTAWVLTLNGLVPISGIGIQMTPQNLPANTFAPACPSPVIINQQVPLTLNAVAAQGSSNVTHVCPSPSASSIAQGTASPSVFSSPSTSTTFISNTAPRMTNPVNSMRMTNPALQTVATTGPQLNAVSPVLSVPMNKVVSAPIRPQTGPPQAFVLNVPPGSLPASFPQGAFRIMQLYPPKRVPPPRKPEVIQFDPKLMFMEDPAKVSEWLNGKNGIALPELDVTLPYLPPFVSSLNTLSSLLKCKTTLAISAMPVLRPEEKENQEEEQQVAAMRSLVAERFIHNPGYLLLKARFLSCFTMPALLATINPVKLSMSPTPDHSDVEEEPFRNRPGMQNCTLYEQPTTLQAPLLSTDGTGSPATFFSGITTRNTSCDQDME</sequence>
<evidence type="ECO:0000256" key="5">
    <source>
        <dbReference type="SAM" id="MobiDB-lite"/>
    </source>
</evidence>
<accession>A0A8U0QZI8</accession>
<feature type="region of interest" description="Disordered" evidence="5">
    <location>
        <begin position="99"/>
        <end position="147"/>
    </location>
</feature>
<dbReference type="GO" id="GO:0001006">
    <property type="term" value="F:RNA polymerase III type 3 promoter sequence-specific DNA binding"/>
    <property type="evidence" value="ECO:0007669"/>
    <property type="project" value="TreeGrafter"/>
</dbReference>
<evidence type="ECO:0000313" key="7">
    <source>
        <dbReference type="RefSeq" id="XP_038853033.1"/>
    </source>
</evidence>
<dbReference type="AlphaFoldDB" id="A0A8U0QZI8"/>
<evidence type="ECO:0000256" key="3">
    <source>
        <dbReference type="ARBA" id="ARBA00023163"/>
    </source>
</evidence>
<dbReference type="PANTHER" id="PTHR46621">
    <property type="entry name" value="SNRNA-ACTIVATING PROTEIN COMPLEX SUBUNIT 4"/>
    <property type="match status" value="1"/>
</dbReference>
<gene>
    <name evidence="7" type="primary">LOC120050511</name>
</gene>
<feature type="compositionally biased region" description="Pro residues" evidence="5">
    <location>
        <begin position="62"/>
        <end position="79"/>
    </location>
</feature>
<evidence type="ECO:0000313" key="6">
    <source>
        <dbReference type="Proteomes" id="UP000808372"/>
    </source>
</evidence>
<feature type="region of interest" description="Disordered" evidence="5">
    <location>
        <begin position="38"/>
        <end position="80"/>
    </location>
</feature>
<dbReference type="PANTHER" id="PTHR46621:SF1">
    <property type="entry name" value="SNRNA-ACTIVATING PROTEIN COMPLEX SUBUNIT 4"/>
    <property type="match status" value="1"/>
</dbReference>
<protein>
    <submittedName>
        <fullName evidence="7">snRNA-activating protein complex subunit 4-like</fullName>
    </submittedName>
</protein>
<feature type="region of interest" description="Disordered" evidence="5">
    <location>
        <begin position="235"/>
        <end position="259"/>
    </location>
</feature>
<keyword evidence="6" id="KW-1185">Reference proteome</keyword>
<evidence type="ECO:0000256" key="2">
    <source>
        <dbReference type="ARBA" id="ARBA00023125"/>
    </source>
</evidence>
<keyword evidence="2" id="KW-0238">DNA-binding</keyword>
<dbReference type="GO" id="GO:0000978">
    <property type="term" value="F:RNA polymerase II cis-regulatory region sequence-specific DNA binding"/>
    <property type="evidence" value="ECO:0007669"/>
    <property type="project" value="TreeGrafter"/>
</dbReference>
<evidence type="ECO:0000256" key="1">
    <source>
        <dbReference type="ARBA" id="ARBA00023015"/>
    </source>
</evidence>
<dbReference type="RefSeq" id="XP_038853033.1">
    <property type="nucleotide sequence ID" value="XM_038997105.1"/>
</dbReference>
<dbReference type="GO" id="GO:0019185">
    <property type="term" value="C:snRNA-activating protein complex"/>
    <property type="evidence" value="ECO:0007669"/>
    <property type="project" value="TreeGrafter"/>
</dbReference>
<keyword evidence="4" id="KW-0539">Nucleus</keyword>
<dbReference type="Proteomes" id="UP000808372">
    <property type="component" value="Chromosome 1"/>
</dbReference>
<feature type="compositionally biased region" description="Polar residues" evidence="5">
    <location>
        <begin position="38"/>
        <end position="59"/>
    </location>
</feature>
<feature type="compositionally biased region" description="Basic and acidic residues" evidence="5">
    <location>
        <begin position="107"/>
        <end position="132"/>
    </location>
</feature>
<dbReference type="GO" id="GO:0042796">
    <property type="term" value="P:snRNA transcription by RNA polymerase III"/>
    <property type="evidence" value="ECO:0007669"/>
    <property type="project" value="TreeGrafter"/>
</dbReference>
<feature type="compositionally biased region" description="Low complexity" evidence="5">
    <location>
        <begin position="235"/>
        <end position="254"/>
    </location>
</feature>
<evidence type="ECO:0000256" key="4">
    <source>
        <dbReference type="ARBA" id="ARBA00023242"/>
    </source>
</evidence>
<dbReference type="KEGG" id="snh:120050511"/>
<keyword evidence="1" id="KW-0805">Transcription regulation</keyword>
<keyword evidence="3" id="KW-0804">Transcription</keyword>
<dbReference type="GeneID" id="120050511"/>
<name>A0A8U0QZI8_SALNM</name>
<reference evidence="7" key="1">
    <citation type="submission" date="2025-08" db="UniProtKB">
        <authorList>
            <consortium name="RefSeq"/>
        </authorList>
    </citation>
    <scope>IDENTIFICATION</scope>
    <source>
        <tissue evidence="7">White muscle</tissue>
    </source>
</reference>
<proteinExistence type="predicted"/>